<dbReference type="Gene3D" id="3.90.1300.10">
    <property type="entry name" value="Amidase signature (AS) domain"/>
    <property type="match status" value="1"/>
</dbReference>
<feature type="region of interest" description="Disordered" evidence="2">
    <location>
        <begin position="133"/>
        <end position="156"/>
    </location>
</feature>
<reference evidence="5" key="1">
    <citation type="submission" date="2014-02" db="EMBL/GenBank/DDBJ databases">
        <authorList>
            <person name="Gan H."/>
        </authorList>
    </citation>
    <scope>NUCLEOTIDE SEQUENCE [LARGE SCALE GENOMIC DNA]</scope>
    <source>
        <strain evidence="5">S1</strain>
    </source>
</reference>
<dbReference type="InterPro" id="IPR023631">
    <property type="entry name" value="Amidase_dom"/>
</dbReference>
<proteinExistence type="inferred from homology"/>
<dbReference type="PANTHER" id="PTHR11895:SF7">
    <property type="entry name" value="GLUTAMYL-TRNA(GLN) AMIDOTRANSFERASE SUBUNIT A, MITOCHONDRIAL"/>
    <property type="match status" value="1"/>
</dbReference>
<accession>A0A1L1PNL2</accession>
<keyword evidence="5" id="KW-1185">Reference proteome</keyword>
<comment type="similarity">
    <text evidence="1">Belongs to the amidase family.</text>
</comment>
<dbReference type="PANTHER" id="PTHR11895">
    <property type="entry name" value="TRANSAMIDASE"/>
    <property type="match status" value="1"/>
</dbReference>
<feature type="compositionally biased region" description="Polar residues" evidence="2">
    <location>
        <begin position="133"/>
        <end position="145"/>
    </location>
</feature>
<name>A0A1L1PNL2_HYDIT</name>
<dbReference type="Pfam" id="PF01425">
    <property type="entry name" value="Amidase"/>
    <property type="match status" value="1"/>
</dbReference>
<evidence type="ECO:0000256" key="1">
    <source>
        <dbReference type="ARBA" id="ARBA00009199"/>
    </source>
</evidence>
<dbReference type="AlphaFoldDB" id="A0A1L1PNL2"/>
<evidence type="ECO:0000313" key="5">
    <source>
        <dbReference type="Proteomes" id="UP000028878"/>
    </source>
</evidence>
<dbReference type="GO" id="GO:0003824">
    <property type="term" value="F:catalytic activity"/>
    <property type="evidence" value="ECO:0007669"/>
    <property type="project" value="InterPro"/>
</dbReference>
<organism evidence="4 5">
    <name type="scientific">Hydrogenophaga intermedia</name>
    <dbReference type="NCBI Taxonomy" id="65786"/>
    <lineage>
        <taxon>Bacteria</taxon>
        <taxon>Pseudomonadati</taxon>
        <taxon>Pseudomonadota</taxon>
        <taxon>Betaproteobacteria</taxon>
        <taxon>Burkholderiales</taxon>
        <taxon>Comamonadaceae</taxon>
        <taxon>Hydrogenophaga</taxon>
    </lineage>
</organism>
<dbReference type="Proteomes" id="UP000028878">
    <property type="component" value="Unassembled WGS sequence"/>
</dbReference>
<evidence type="ECO:0000256" key="2">
    <source>
        <dbReference type="SAM" id="MobiDB-lite"/>
    </source>
</evidence>
<dbReference type="InterPro" id="IPR000120">
    <property type="entry name" value="Amidase"/>
</dbReference>
<sequence>MASDALSLDIAGLTSAYRDGRLHPSGVLEQLFAAIEADTRGINAFCLLDRAAAEREAEASGRRWREGRPLSVLDGVPVSIKDLVNVAGWPTRRGSLSGSDEPVPQDAPGVTPLRAGGAVLFGKTTTTEFGWTVGSSNPQAGTTLNPAAPGREVGGSSSGAAAQVAAGWGPLALGSDAGGSVRLPASWTGTVGFKPSFGAIPLAPASAFAEFAHLGTFTRSVADAVLAMQVLSRADARDPSSLFVRGEAPPDRPLRIAWALSVGSSQAVQPAVAEAVRALVRRLADAGHSVVEWPEAANDRALDMWSVWVSRIHESFVDWSDAQRAQLSPGLQAAFEQGAAQSPAELARARARLRAMAGALAQRFTDIDLLITPSTPGAAPPLGDMGGGAWFESVGGFTYPFNLTQQPALNLPLGADAEGAPFGVQLVGPRFHDAAVLRAGARIEALLVEVR</sequence>
<dbReference type="InterPro" id="IPR020556">
    <property type="entry name" value="Amidase_CS"/>
</dbReference>
<dbReference type="RefSeq" id="WP_009519262.1">
    <property type="nucleotide sequence ID" value="NZ_CCAE010000041.1"/>
</dbReference>
<evidence type="ECO:0000313" key="4">
    <source>
        <dbReference type="EMBL" id="CDN89363.1"/>
    </source>
</evidence>
<dbReference type="PROSITE" id="PS00571">
    <property type="entry name" value="AMIDASES"/>
    <property type="match status" value="1"/>
</dbReference>
<feature type="domain" description="Amidase" evidence="3">
    <location>
        <begin position="27"/>
        <end position="437"/>
    </location>
</feature>
<reference evidence="5" key="2">
    <citation type="submission" date="2014-11" db="EMBL/GenBank/DDBJ databases">
        <title>Draft genome sequence of Hydrogenophaga intermedia S1.</title>
        <authorList>
            <person name="Gan H.M."/>
            <person name="Chew T.H."/>
            <person name="Stolz A."/>
        </authorList>
    </citation>
    <scope>NUCLEOTIDE SEQUENCE [LARGE SCALE GENOMIC DNA]</scope>
    <source>
        <strain evidence="5">S1</strain>
    </source>
</reference>
<gene>
    <name evidence="4" type="ORF">BN948_03800</name>
</gene>
<protein>
    <submittedName>
        <fullName evidence="4">Amidase</fullName>
    </submittedName>
</protein>
<dbReference type="InterPro" id="IPR036928">
    <property type="entry name" value="AS_sf"/>
</dbReference>
<dbReference type="SUPFAM" id="SSF75304">
    <property type="entry name" value="Amidase signature (AS) enzymes"/>
    <property type="match status" value="1"/>
</dbReference>
<dbReference type="EMBL" id="CCAE010000041">
    <property type="protein sequence ID" value="CDN89363.1"/>
    <property type="molecule type" value="Genomic_DNA"/>
</dbReference>
<evidence type="ECO:0000259" key="3">
    <source>
        <dbReference type="Pfam" id="PF01425"/>
    </source>
</evidence>